<reference evidence="2 3" key="2">
    <citation type="submission" date="2019-01" db="EMBL/GenBank/DDBJ databases">
        <title>Tautonia sociabilis, a novel thermotolerant planctomycete of Isosphaeraceae family, isolated from a 4000 m deep subterranean habitat.</title>
        <authorList>
            <person name="Kovaleva O.L."/>
            <person name="Elcheninov A.G."/>
            <person name="Van Heerden E."/>
            <person name="Toshchakov S.V."/>
            <person name="Novikov A."/>
            <person name="Bonch-Osmolovskaya E.A."/>
            <person name="Kublanov I.V."/>
        </authorList>
    </citation>
    <scope>NUCLEOTIDE SEQUENCE [LARGE SCALE GENOMIC DNA]</scope>
    <source>
        <strain evidence="2 3">GM2012</strain>
    </source>
</reference>
<keyword evidence="2" id="KW-0808">Transferase</keyword>
<sequence length="172" mass="18741">MDLILREERPDDRDAIRLVNERAFDRPDEANLVDALRSEARPFVSIVAEQGGVIVGHLVFSPVTIAGQPAEGSPRLLGLAPMAVLPDHQRRGVGSALVRLGFDTCRALGAVAVVVLGHPEYYPRFGFRPASSFGLRSEYDVPDDVFLALELRPGSLSGRSGSIRYHEAFASF</sequence>
<dbReference type="OrthoDB" id="9797178at2"/>
<dbReference type="InterPro" id="IPR016181">
    <property type="entry name" value="Acyl_CoA_acyltransferase"/>
</dbReference>
<protein>
    <submittedName>
        <fullName evidence="2">N-acetyltransferase</fullName>
    </submittedName>
</protein>
<dbReference type="RefSeq" id="WP_126723984.1">
    <property type="nucleotide sequence ID" value="NZ_RYZH01000005.1"/>
</dbReference>
<reference evidence="2 3" key="1">
    <citation type="submission" date="2018-12" db="EMBL/GenBank/DDBJ databases">
        <authorList>
            <person name="Toschakov S.V."/>
        </authorList>
    </citation>
    <scope>NUCLEOTIDE SEQUENCE [LARGE SCALE GENOMIC DNA]</scope>
    <source>
        <strain evidence="2 3">GM2012</strain>
    </source>
</reference>
<evidence type="ECO:0000313" key="3">
    <source>
        <dbReference type="Proteomes" id="UP000280296"/>
    </source>
</evidence>
<dbReference type="EMBL" id="RYZH01000005">
    <property type="protein sequence ID" value="RUL88990.1"/>
    <property type="molecule type" value="Genomic_DNA"/>
</dbReference>
<evidence type="ECO:0000259" key="1">
    <source>
        <dbReference type="PROSITE" id="PS51186"/>
    </source>
</evidence>
<gene>
    <name evidence="2" type="ORF">TsocGM_03770</name>
</gene>
<dbReference type="Pfam" id="PF00583">
    <property type="entry name" value="Acetyltransf_1"/>
    <property type="match status" value="1"/>
</dbReference>
<dbReference type="SUPFAM" id="SSF55729">
    <property type="entry name" value="Acyl-CoA N-acyltransferases (Nat)"/>
    <property type="match status" value="1"/>
</dbReference>
<dbReference type="AlphaFoldDB" id="A0A432MNU5"/>
<evidence type="ECO:0000313" key="2">
    <source>
        <dbReference type="EMBL" id="RUL88990.1"/>
    </source>
</evidence>
<keyword evidence="3" id="KW-1185">Reference proteome</keyword>
<dbReference type="GO" id="GO:0016747">
    <property type="term" value="F:acyltransferase activity, transferring groups other than amino-acyl groups"/>
    <property type="evidence" value="ECO:0007669"/>
    <property type="project" value="InterPro"/>
</dbReference>
<organism evidence="2 3">
    <name type="scientific">Tautonia sociabilis</name>
    <dbReference type="NCBI Taxonomy" id="2080755"/>
    <lineage>
        <taxon>Bacteria</taxon>
        <taxon>Pseudomonadati</taxon>
        <taxon>Planctomycetota</taxon>
        <taxon>Planctomycetia</taxon>
        <taxon>Isosphaerales</taxon>
        <taxon>Isosphaeraceae</taxon>
        <taxon>Tautonia</taxon>
    </lineage>
</organism>
<dbReference type="Gene3D" id="3.40.630.30">
    <property type="match status" value="1"/>
</dbReference>
<feature type="domain" description="N-acetyltransferase" evidence="1">
    <location>
        <begin position="3"/>
        <end position="152"/>
    </location>
</feature>
<name>A0A432MNU5_9BACT</name>
<comment type="caution">
    <text evidence="2">The sequence shown here is derived from an EMBL/GenBank/DDBJ whole genome shotgun (WGS) entry which is preliminary data.</text>
</comment>
<dbReference type="CDD" id="cd04301">
    <property type="entry name" value="NAT_SF"/>
    <property type="match status" value="1"/>
</dbReference>
<dbReference type="Proteomes" id="UP000280296">
    <property type="component" value="Unassembled WGS sequence"/>
</dbReference>
<accession>A0A432MNU5</accession>
<proteinExistence type="predicted"/>
<dbReference type="InterPro" id="IPR000182">
    <property type="entry name" value="GNAT_dom"/>
</dbReference>
<dbReference type="PROSITE" id="PS51186">
    <property type="entry name" value="GNAT"/>
    <property type="match status" value="1"/>
</dbReference>